<name>A0ABX6JY86_9MICO</name>
<dbReference type="InterPro" id="IPR029063">
    <property type="entry name" value="SAM-dependent_MTases_sf"/>
</dbReference>
<reference evidence="3 4" key="1">
    <citation type="submission" date="2020-03" db="EMBL/GenBank/DDBJ databases">
        <title>Leucobacter sp. nov., isolated from beetles.</title>
        <authorList>
            <person name="Hyun D.-W."/>
            <person name="Bae J.-W."/>
        </authorList>
    </citation>
    <scope>NUCLEOTIDE SEQUENCE [LARGE SCALE GENOMIC DNA]</scope>
    <source>
        <strain evidence="3 4">HDW9A</strain>
    </source>
</reference>
<dbReference type="EMBL" id="CP049933">
    <property type="protein sequence ID" value="QIM19281.1"/>
    <property type="molecule type" value="Genomic_DNA"/>
</dbReference>
<dbReference type="InterPro" id="IPR041698">
    <property type="entry name" value="Methyltransf_25"/>
</dbReference>
<evidence type="ECO:0000256" key="1">
    <source>
        <dbReference type="SAM" id="MobiDB-lite"/>
    </source>
</evidence>
<accession>A0ABX6JY86</accession>
<dbReference type="InterPro" id="IPR052942">
    <property type="entry name" value="LPS_cholinephosphotransferase"/>
</dbReference>
<protein>
    <recommendedName>
        <fullName evidence="2">Methyltransferase domain-containing protein</fullName>
    </recommendedName>
</protein>
<dbReference type="PANTHER" id="PTHR43404:SF1">
    <property type="entry name" value="MNN4P"/>
    <property type="match status" value="1"/>
</dbReference>
<sequence length="538" mass="59256">MNHPALRVTNTRLQLEAIPAGTASLDVCFDGRRIWSIDVSSSEVAQLTSLGVNWPTALQPHLTGRARVTVVDSASHIELAACDARFDEQPHSTRVVDEHGRQLMVNKWGRLGRSLEAMGVSSQRRILEQATELVAHLDDFGLRPFVVGGTLLGGVRDGKLLPHDDDADIAYLSTHTHPVDVALEALRVGRRLAELGYRVLHHSAAHMQLSFQGVADDSGSPADQDYYIDVFAAFFTQDGCINQPFHVRAPMAESQMLPFSSVVIDGFEFPAPADVDHWLTINYDENWRRPIPGFKIVTPLETRRRFERWFGGFNFQREYWDDRFAESTNGASAEADSEWRTGREWLASRELGCSTVVDLGSGQGTLTREIAAADPARRVLGLDFSTAALRRAAALELPNLSFGRLNLNRLQSIALTRRFAITGPFSVVANHLIEELGHDARPNVWRIARMALRSGGAAFLTFHSHPVADITTDDPSGWHLTQEEVAVEASQFGLAVEFSRLSEGSDRDPVGARVRIAEPTVSAPLPRSTQPGGPHDSA</sequence>
<dbReference type="PANTHER" id="PTHR43404">
    <property type="entry name" value="LIPOPOLYSACCHARIDE CHOLINEPHOSPHOTRANSFERASE LICD"/>
    <property type="match status" value="1"/>
</dbReference>
<evidence type="ECO:0000313" key="3">
    <source>
        <dbReference type="EMBL" id="QIM19281.1"/>
    </source>
</evidence>
<gene>
    <name evidence="3" type="ORF">G7066_13180</name>
</gene>
<evidence type="ECO:0000313" key="4">
    <source>
        <dbReference type="Proteomes" id="UP000503441"/>
    </source>
</evidence>
<feature type="region of interest" description="Disordered" evidence="1">
    <location>
        <begin position="516"/>
        <end position="538"/>
    </location>
</feature>
<proteinExistence type="predicted"/>
<evidence type="ECO:0000259" key="2">
    <source>
        <dbReference type="Pfam" id="PF13649"/>
    </source>
</evidence>
<dbReference type="SUPFAM" id="SSF53335">
    <property type="entry name" value="S-adenosyl-L-methionine-dependent methyltransferases"/>
    <property type="match status" value="1"/>
</dbReference>
<dbReference type="Proteomes" id="UP000503441">
    <property type="component" value="Chromosome"/>
</dbReference>
<dbReference type="Pfam" id="PF13649">
    <property type="entry name" value="Methyltransf_25"/>
    <property type="match status" value="1"/>
</dbReference>
<keyword evidence="4" id="KW-1185">Reference proteome</keyword>
<dbReference type="RefSeq" id="WP_166331524.1">
    <property type="nucleotide sequence ID" value="NZ_CP049933.1"/>
</dbReference>
<feature type="domain" description="Methyltransferase" evidence="2">
    <location>
        <begin position="356"/>
        <end position="456"/>
    </location>
</feature>
<organism evidence="3 4">
    <name type="scientific">Leucobacter coleopterorum</name>
    <dbReference type="NCBI Taxonomy" id="2714933"/>
    <lineage>
        <taxon>Bacteria</taxon>
        <taxon>Bacillati</taxon>
        <taxon>Actinomycetota</taxon>
        <taxon>Actinomycetes</taxon>
        <taxon>Micrococcales</taxon>
        <taxon>Microbacteriaceae</taxon>
        <taxon>Leucobacter</taxon>
    </lineage>
</organism>
<dbReference type="Gene3D" id="3.40.50.150">
    <property type="entry name" value="Vaccinia Virus protein VP39"/>
    <property type="match status" value="1"/>
</dbReference>